<dbReference type="GO" id="GO:0006506">
    <property type="term" value="P:GPI anchor biosynthetic process"/>
    <property type="evidence" value="ECO:0007669"/>
    <property type="project" value="UniProtKB-UniPathway"/>
</dbReference>
<sequence>LVLLVYGMWQDSHMEVKFTDVDYFVFSDAAEFVSLGQSPYLRATYRYSPLLAWILLPNITLTPIWGKLIFIIADFATAYLMHSILTLQNVSKSLISFSLFVWLFNPLTATVSCRGNAESILAFLVCCTVYLLFKKQTFAAGIIFGLAVHLKIYPMVYALYFIFNLKTLSFKPLLFKLFSYERVKFVFAFFMSVIGLTILMYAIYGFPFLQHTYLYHITRTDVRHNFSVYFYMLYIDPNGFHGLMTFCNQAIVITVLSYTHYEDLPFCIFLLTYVFVTFNKVCTSQYFIWYISILPLVAPKLSHISLRQCGLITFLWFLGQGFWLSIAYLLEFNGQNVFLVLWIAVLGFFIVNVHILNLLIKQYKFTSTYTKNVKLNLNIIKAI</sequence>
<keyword evidence="8 13" id="KW-0256">Endoplasmic reticulum</keyword>
<dbReference type="GO" id="GO:0004376">
    <property type="term" value="F:GPI mannosyltransferase activity"/>
    <property type="evidence" value="ECO:0007669"/>
    <property type="project" value="InterPro"/>
</dbReference>
<dbReference type="GO" id="GO:1990529">
    <property type="term" value="C:glycosylphosphatidylinositol-mannosyltransferase I complex"/>
    <property type="evidence" value="ECO:0007669"/>
    <property type="project" value="TreeGrafter"/>
</dbReference>
<dbReference type="eggNOG" id="KOG3893">
    <property type="taxonomic scope" value="Eukaryota"/>
</dbReference>
<feature type="transmembrane region" description="Helical" evidence="13">
    <location>
        <begin position="116"/>
        <end position="133"/>
    </location>
</feature>
<keyword evidence="6 13" id="KW-0808">Transferase</keyword>
<evidence type="ECO:0000256" key="4">
    <source>
        <dbReference type="ARBA" id="ARBA00022502"/>
    </source>
</evidence>
<evidence type="ECO:0000256" key="5">
    <source>
        <dbReference type="ARBA" id="ARBA00022676"/>
    </source>
</evidence>
<protein>
    <recommendedName>
        <fullName evidence="12 13">GPI alpha-1,4-mannosyltransferase I, catalytic subunit</fullName>
        <ecNumber evidence="13">2.4.1.-</ecNumber>
    </recommendedName>
    <alternativeName>
        <fullName evidence="13">GPI mannosyltransferase I</fullName>
    </alternativeName>
</protein>
<keyword evidence="5 13" id="KW-0328">Glycosyltransferase</keyword>
<organism evidence="14 15">
    <name type="scientific">Ciona savignyi</name>
    <name type="common">Pacific transparent sea squirt</name>
    <dbReference type="NCBI Taxonomy" id="51511"/>
    <lineage>
        <taxon>Eukaryota</taxon>
        <taxon>Metazoa</taxon>
        <taxon>Chordata</taxon>
        <taxon>Tunicata</taxon>
        <taxon>Ascidiacea</taxon>
        <taxon>Phlebobranchia</taxon>
        <taxon>Cionidae</taxon>
        <taxon>Ciona</taxon>
    </lineage>
</organism>
<dbReference type="InParanoid" id="H2YHC0"/>
<dbReference type="AlphaFoldDB" id="H2YHC0"/>
<reference evidence="14" key="3">
    <citation type="submission" date="2025-09" db="UniProtKB">
        <authorList>
            <consortium name="Ensembl"/>
        </authorList>
    </citation>
    <scope>IDENTIFICATION</scope>
</reference>
<feature type="transmembrane region" description="Helical" evidence="13">
    <location>
        <begin position="266"/>
        <end position="291"/>
    </location>
</feature>
<name>H2YHC0_CIOSA</name>
<keyword evidence="9 13" id="KW-1133">Transmembrane helix</keyword>
<feature type="transmembrane region" description="Helical" evidence="13">
    <location>
        <begin position="239"/>
        <end position="259"/>
    </location>
</feature>
<dbReference type="GO" id="GO:0051751">
    <property type="term" value="F:alpha-1,4-mannosyltransferase activity"/>
    <property type="evidence" value="ECO:0007669"/>
    <property type="project" value="InterPro"/>
</dbReference>
<evidence type="ECO:0000256" key="6">
    <source>
        <dbReference type="ARBA" id="ARBA00022679"/>
    </source>
</evidence>
<keyword evidence="7 13" id="KW-0812">Transmembrane</keyword>
<reference evidence="15" key="1">
    <citation type="submission" date="2003-08" db="EMBL/GenBank/DDBJ databases">
        <authorList>
            <person name="Birren B."/>
            <person name="Nusbaum C."/>
            <person name="Abebe A."/>
            <person name="Abouelleil A."/>
            <person name="Adekoya E."/>
            <person name="Ait-zahra M."/>
            <person name="Allen N."/>
            <person name="Allen T."/>
            <person name="An P."/>
            <person name="Anderson M."/>
            <person name="Anderson S."/>
            <person name="Arachchi H."/>
            <person name="Armbruster J."/>
            <person name="Bachantsang P."/>
            <person name="Baldwin J."/>
            <person name="Barry A."/>
            <person name="Bayul T."/>
            <person name="Blitshsteyn B."/>
            <person name="Bloom T."/>
            <person name="Blye J."/>
            <person name="Boguslavskiy L."/>
            <person name="Borowsky M."/>
            <person name="Boukhgalter B."/>
            <person name="Brunache A."/>
            <person name="Butler J."/>
            <person name="Calixte N."/>
            <person name="Calvo S."/>
            <person name="Camarata J."/>
            <person name="Campo K."/>
            <person name="Chang J."/>
            <person name="Cheshatsang Y."/>
            <person name="Citroen M."/>
            <person name="Collymore A."/>
            <person name="Considine T."/>
            <person name="Cook A."/>
            <person name="Cooke P."/>
            <person name="Corum B."/>
            <person name="Cuomo C."/>
            <person name="David R."/>
            <person name="Dawoe T."/>
            <person name="Degray S."/>
            <person name="Dodge S."/>
            <person name="Dooley K."/>
            <person name="Dorje P."/>
            <person name="Dorjee K."/>
            <person name="Dorris L."/>
            <person name="Duffey N."/>
            <person name="Dupes A."/>
            <person name="Elkins T."/>
            <person name="Engels R."/>
            <person name="Erickson J."/>
            <person name="Farina A."/>
            <person name="Faro S."/>
            <person name="Ferreira P."/>
            <person name="Fischer H."/>
            <person name="Fitzgerald M."/>
            <person name="Foley K."/>
            <person name="Gage D."/>
            <person name="Galagan J."/>
            <person name="Gearin G."/>
            <person name="Gnerre S."/>
            <person name="Gnirke A."/>
            <person name="Goyette A."/>
            <person name="Graham J."/>
            <person name="Grandbois E."/>
            <person name="Gyaltsen K."/>
            <person name="Hafez N."/>
            <person name="Hagopian D."/>
            <person name="Hagos B."/>
            <person name="Hall J."/>
            <person name="Hatcher B."/>
            <person name="Heller A."/>
            <person name="Higgins H."/>
            <person name="Honan T."/>
            <person name="Horn A."/>
            <person name="Houde N."/>
            <person name="Hughes L."/>
            <person name="Hulme W."/>
            <person name="Husby E."/>
            <person name="Iliev I."/>
            <person name="Jaffe D."/>
            <person name="Jones C."/>
            <person name="Kamal M."/>
            <person name="Kamat A."/>
            <person name="Kamvysselis M."/>
            <person name="Karlsson E."/>
            <person name="Kells C."/>
            <person name="Kieu A."/>
            <person name="Kisner P."/>
            <person name="Kodira C."/>
            <person name="Kulbokas E."/>
            <person name="Labutti K."/>
            <person name="Lama D."/>
            <person name="Landers T."/>
            <person name="Leger J."/>
            <person name="Levine S."/>
            <person name="Lewis D."/>
            <person name="Lewis T."/>
            <person name="Lindblad-toh K."/>
            <person name="Liu X."/>
            <person name="Lokyitsang T."/>
            <person name="Lokyitsang Y."/>
            <person name="Lucien O."/>
            <person name="Lui A."/>
            <person name="Ma L.J."/>
            <person name="Mabbitt R."/>
            <person name="Macdonald J."/>
            <person name="Maclean C."/>
            <person name="Major J."/>
            <person name="Manning J."/>
            <person name="Marabella R."/>
            <person name="Maru K."/>
            <person name="Matthews C."/>
            <person name="Mauceli E."/>
            <person name="Mccarthy M."/>
            <person name="Mcdonough S."/>
            <person name="Mcghee T."/>
            <person name="Meldrim J."/>
            <person name="Meneus L."/>
            <person name="Mesirov J."/>
            <person name="Mihalev A."/>
            <person name="Mihova T."/>
            <person name="Mikkelsen T."/>
            <person name="Mlenga V."/>
            <person name="Moru K."/>
            <person name="Mozes J."/>
            <person name="Mulrain L."/>
            <person name="Munson G."/>
            <person name="Naylor J."/>
            <person name="Newes C."/>
            <person name="Nguyen C."/>
            <person name="Nguyen N."/>
            <person name="Nguyen T."/>
            <person name="Nicol R."/>
            <person name="Nielsen C."/>
            <person name="Nizzari M."/>
            <person name="Norbu C."/>
            <person name="Norbu N."/>
            <person name="O'donnell P."/>
            <person name="Okoawo O."/>
            <person name="O'leary S."/>
            <person name="Omotosho B."/>
            <person name="O'neill K."/>
            <person name="Osman S."/>
            <person name="Parker S."/>
            <person name="Perrin D."/>
            <person name="Phunkhang P."/>
            <person name="Piqani B."/>
            <person name="Purcell S."/>
            <person name="Rachupka T."/>
            <person name="Ramasamy U."/>
            <person name="Rameau R."/>
            <person name="Ray V."/>
            <person name="Raymond C."/>
            <person name="Retta R."/>
            <person name="Richardson S."/>
            <person name="Rise C."/>
            <person name="Rodriguez J."/>
            <person name="Rogers J."/>
            <person name="Rogov P."/>
            <person name="Rutman M."/>
            <person name="Schupbach R."/>
            <person name="Seaman C."/>
            <person name="Settipalli S."/>
            <person name="Sharpe T."/>
            <person name="Sheridan J."/>
            <person name="Sherpa N."/>
            <person name="Shi J."/>
            <person name="Smirnov S."/>
            <person name="Smith C."/>
            <person name="Sougnez C."/>
            <person name="Spencer B."/>
            <person name="Stalker J."/>
            <person name="Stange-thomann N."/>
            <person name="Stavropoulos S."/>
            <person name="Stetson K."/>
            <person name="Stone C."/>
            <person name="Stone S."/>
            <person name="Stubbs M."/>
            <person name="Talamas J."/>
            <person name="Tchuinga P."/>
            <person name="Tenzing P."/>
            <person name="Tesfaye S."/>
            <person name="Theodore J."/>
            <person name="Thoulutsang Y."/>
            <person name="Topham K."/>
            <person name="Towey S."/>
            <person name="Tsamla T."/>
            <person name="Tsomo N."/>
            <person name="Vallee D."/>
            <person name="Vassiliev H."/>
            <person name="Venkataraman V."/>
            <person name="Vinson J."/>
            <person name="Vo A."/>
            <person name="Wade C."/>
            <person name="Wang S."/>
            <person name="Wangchuk T."/>
            <person name="Wangdi T."/>
            <person name="Whittaker C."/>
            <person name="Wilkinson J."/>
            <person name="Wu Y."/>
            <person name="Wyman D."/>
            <person name="Yadav S."/>
            <person name="Yang S."/>
            <person name="Yang X."/>
            <person name="Yeager S."/>
            <person name="Yee E."/>
            <person name="Young G."/>
            <person name="Zainoun J."/>
            <person name="Zembeck L."/>
            <person name="Zimmer A."/>
            <person name="Zody M."/>
            <person name="Lander E."/>
        </authorList>
    </citation>
    <scope>NUCLEOTIDE SEQUENCE [LARGE SCALE GENOMIC DNA]</scope>
</reference>
<feature type="transmembrane region" description="Helical" evidence="13">
    <location>
        <begin position="79"/>
        <end position="104"/>
    </location>
</feature>
<comment type="function">
    <text evidence="11 13">Catalytic subunit of the glycosylphosphatidylinositol-mannosyltransferase I complex which catalyzes the transfer of the first mannose, via an alpha-1,4 bond from a dolichol-phosphate-mannose (Dol-P-Man) to the glucosaminyl acyl phosphatidylinositol (GlcN-(acyl)PI) intermediate to generate alpha-D-Man-(1-&gt;4)-alpha-D-GlcN-(1-&gt;6)-(1-radyl,2-acyl-sn-glycero-3-phospho)-2-acyl-inositol and participates in the sixth step of the glycosylphosphatidylinositol-anchor biosynthesis.</text>
</comment>
<dbReference type="STRING" id="51511.ENSCSAVP00000004719"/>
<evidence type="ECO:0000313" key="15">
    <source>
        <dbReference type="Proteomes" id="UP000007875"/>
    </source>
</evidence>
<feature type="transmembrane region" description="Helical" evidence="13">
    <location>
        <begin position="337"/>
        <end position="360"/>
    </location>
</feature>
<dbReference type="InterPro" id="IPR007704">
    <property type="entry name" value="PIG-M"/>
</dbReference>
<evidence type="ECO:0000256" key="9">
    <source>
        <dbReference type="ARBA" id="ARBA00022989"/>
    </source>
</evidence>
<keyword evidence="10 13" id="KW-0472">Membrane</keyword>
<dbReference type="PANTHER" id="PTHR12886:SF0">
    <property type="entry name" value="GPI MANNOSYLTRANSFERASE 1"/>
    <property type="match status" value="1"/>
</dbReference>
<reference evidence="14" key="2">
    <citation type="submission" date="2025-08" db="UniProtKB">
        <authorList>
            <consortium name="Ensembl"/>
        </authorList>
    </citation>
    <scope>IDENTIFICATION</scope>
</reference>
<dbReference type="PANTHER" id="PTHR12886">
    <property type="entry name" value="PIG-M MANNOSYLTRANSFERASE"/>
    <property type="match status" value="1"/>
</dbReference>
<evidence type="ECO:0000256" key="12">
    <source>
        <dbReference type="ARBA" id="ARBA00093608"/>
    </source>
</evidence>
<dbReference type="HOGENOM" id="CLU_024220_3_1_1"/>
<keyword evidence="4 13" id="KW-0337">GPI-anchor biosynthesis</keyword>
<evidence type="ECO:0000256" key="3">
    <source>
        <dbReference type="ARBA" id="ARBA00011071"/>
    </source>
</evidence>
<evidence type="ECO:0000256" key="11">
    <source>
        <dbReference type="ARBA" id="ARBA00093408"/>
    </source>
</evidence>
<dbReference type="GeneTree" id="ENSGT00390000017728"/>
<dbReference type="UniPathway" id="UPA00196"/>
<feature type="transmembrane region" description="Helical" evidence="13">
    <location>
        <begin position="311"/>
        <end position="330"/>
    </location>
</feature>
<evidence type="ECO:0000256" key="13">
    <source>
        <dbReference type="RuleBase" id="RU365064"/>
    </source>
</evidence>
<dbReference type="GO" id="GO:0005789">
    <property type="term" value="C:endoplasmic reticulum membrane"/>
    <property type="evidence" value="ECO:0007669"/>
    <property type="project" value="UniProtKB-SubCell"/>
</dbReference>
<evidence type="ECO:0000256" key="8">
    <source>
        <dbReference type="ARBA" id="ARBA00022824"/>
    </source>
</evidence>
<dbReference type="Proteomes" id="UP000007875">
    <property type="component" value="Unassembled WGS sequence"/>
</dbReference>
<accession>H2YHC0</accession>
<evidence type="ECO:0000256" key="2">
    <source>
        <dbReference type="ARBA" id="ARBA00004687"/>
    </source>
</evidence>
<evidence type="ECO:0000256" key="1">
    <source>
        <dbReference type="ARBA" id="ARBA00004477"/>
    </source>
</evidence>
<feature type="transmembrane region" description="Helical" evidence="13">
    <location>
        <begin position="183"/>
        <end position="204"/>
    </location>
</feature>
<keyword evidence="15" id="KW-1185">Reference proteome</keyword>
<dbReference type="Pfam" id="PF05007">
    <property type="entry name" value="Mannosyl_trans"/>
    <property type="match status" value="1"/>
</dbReference>
<feature type="transmembrane region" description="Helical" evidence="13">
    <location>
        <begin position="50"/>
        <end position="73"/>
    </location>
</feature>
<feature type="transmembrane region" description="Helical" evidence="13">
    <location>
        <begin position="139"/>
        <end position="163"/>
    </location>
</feature>
<comment type="pathway">
    <text evidence="2 13">Glycolipid biosynthesis; glycosylphosphatidylinositol-anchor biosynthesis.</text>
</comment>
<comment type="subcellular location">
    <subcellularLocation>
        <location evidence="1 13">Endoplasmic reticulum membrane</location>
        <topology evidence="1 13">Multi-pass membrane protein</topology>
    </subcellularLocation>
</comment>
<dbReference type="EC" id="2.4.1.-" evidence="13"/>
<dbReference type="OMA" id="MLWFIGQ"/>
<comment type="similarity">
    <text evidence="3 13">Belongs to the PIGM family.</text>
</comment>
<evidence type="ECO:0000256" key="10">
    <source>
        <dbReference type="ARBA" id="ARBA00023136"/>
    </source>
</evidence>
<proteinExistence type="inferred from homology"/>
<dbReference type="Ensembl" id="ENSCSAVT00000004786.1">
    <property type="protein sequence ID" value="ENSCSAVP00000004719.1"/>
    <property type="gene ID" value="ENSCSAVG00000002809.1"/>
</dbReference>
<evidence type="ECO:0000256" key="7">
    <source>
        <dbReference type="ARBA" id="ARBA00022692"/>
    </source>
</evidence>
<evidence type="ECO:0000313" key="14">
    <source>
        <dbReference type="Ensembl" id="ENSCSAVP00000004719.1"/>
    </source>
</evidence>